<dbReference type="Proteomes" id="UP001163882">
    <property type="component" value="Chromosome"/>
</dbReference>
<gene>
    <name evidence="3" type="ORF">OF122_14785</name>
</gene>
<feature type="signal peptide" evidence="1">
    <location>
        <begin position="1"/>
        <end position="22"/>
    </location>
</feature>
<dbReference type="InterPro" id="IPR000073">
    <property type="entry name" value="AB_hydrolase_1"/>
</dbReference>
<feature type="chain" id="PRO_5045229049" evidence="1">
    <location>
        <begin position="23"/>
        <end position="307"/>
    </location>
</feature>
<proteinExistence type="predicted"/>
<dbReference type="RefSeq" id="WP_264224956.1">
    <property type="nucleotide sequence ID" value="NZ_CP107716.1"/>
</dbReference>
<evidence type="ECO:0000259" key="2">
    <source>
        <dbReference type="Pfam" id="PF00561"/>
    </source>
</evidence>
<dbReference type="SUPFAM" id="SSF53474">
    <property type="entry name" value="alpha/beta-Hydrolases"/>
    <property type="match status" value="1"/>
</dbReference>
<sequence>MLIKTTFAAIALATLVSFPANAQEATMAETFDPIQLSTEVPVPSEDGTVNIDGLNMYYQVHGEGEPLLLIHGGLMTIEAWGPILSALAEDRKVYAIELEGHGRTVDLDRPLSMQQFAEDVSGFIEQMDLGPIDIVGFSMGGGTAMGVGALHPELVKSLVIISASHQADAIWDSVRAGWPHMTAEMMEGTPMLAAYEAVAPQPERFAGFVEKIRDAMVSGELGWTDDQVASIPVPVLMIIGDTDLVQFDKALETYQLLGGQSSTGPMGPELDTARQFAVIPAATHYDIVFKTDLLLPLIDRFLAAQAD</sequence>
<organism evidence="3 4">
    <name type="scientific">Pelagibacterium flavum</name>
    <dbReference type="NCBI Taxonomy" id="2984530"/>
    <lineage>
        <taxon>Bacteria</taxon>
        <taxon>Pseudomonadati</taxon>
        <taxon>Pseudomonadota</taxon>
        <taxon>Alphaproteobacteria</taxon>
        <taxon>Hyphomicrobiales</taxon>
        <taxon>Devosiaceae</taxon>
        <taxon>Pelagibacterium</taxon>
    </lineage>
</organism>
<dbReference type="PRINTS" id="PR00111">
    <property type="entry name" value="ABHYDROLASE"/>
</dbReference>
<dbReference type="EMBL" id="CP107716">
    <property type="protein sequence ID" value="UYQ71302.1"/>
    <property type="molecule type" value="Genomic_DNA"/>
</dbReference>
<name>A0ABY6IPP8_9HYPH</name>
<dbReference type="GO" id="GO:0016787">
    <property type="term" value="F:hydrolase activity"/>
    <property type="evidence" value="ECO:0007669"/>
    <property type="project" value="UniProtKB-KW"/>
</dbReference>
<keyword evidence="1" id="KW-0732">Signal</keyword>
<keyword evidence="4" id="KW-1185">Reference proteome</keyword>
<dbReference type="Gene3D" id="3.40.50.1820">
    <property type="entry name" value="alpha/beta hydrolase"/>
    <property type="match status" value="1"/>
</dbReference>
<dbReference type="InterPro" id="IPR029058">
    <property type="entry name" value="AB_hydrolase_fold"/>
</dbReference>
<dbReference type="Pfam" id="PF00561">
    <property type="entry name" value="Abhydrolase_1"/>
    <property type="match status" value="1"/>
</dbReference>
<dbReference type="PANTHER" id="PTHR43798">
    <property type="entry name" value="MONOACYLGLYCEROL LIPASE"/>
    <property type="match status" value="1"/>
</dbReference>
<protein>
    <submittedName>
        <fullName evidence="3">Alpha/beta hydrolase</fullName>
    </submittedName>
</protein>
<evidence type="ECO:0000313" key="3">
    <source>
        <dbReference type="EMBL" id="UYQ71302.1"/>
    </source>
</evidence>
<dbReference type="InterPro" id="IPR050266">
    <property type="entry name" value="AB_hydrolase_sf"/>
</dbReference>
<reference evidence="3" key="1">
    <citation type="submission" date="2022-10" db="EMBL/GenBank/DDBJ databases">
        <title>YIM 151497 complete genome.</title>
        <authorList>
            <person name="Chen X."/>
        </authorList>
    </citation>
    <scope>NUCLEOTIDE SEQUENCE</scope>
    <source>
        <strain evidence="3">YIM 151497</strain>
    </source>
</reference>
<evidence type="ECO:0000256" key="1">
    <source>
        <dbReference type="SAM" id="SignalP"/>
    </source>
</evidence>
<evidence type="ECO:0000313" key="4">
    <source>
        <dbReference type="Proteomes" id="UP001163882"/>
    </source>
</evidence>
<keyword evidence="3" id="KW-0378">Hydrolase</keyword>
<feature type="domain" description="AB hydrolase-1" evidence="2">
    <location>
        <begin position="66"/>
        <end position="186"/>
    </location>
</feature>
<accession>A0ABY6IPP8</accession>